<dbReference type="GO" id="GO:0005829">
    <property type="term" value="C:cytosol"/>
    <property type="evidence" value="ECO:0007669"/>
    <property type="project" value="TreeGrafter"/>
</dbReference>
<dbReference type="PANTHER" id="PTHR43434">
    <property type="entry name" value="PHOSPHOGLYCOLATE PHOSPHATASE"/>
    <property type="match status" value="1"/>
</dbReference>
<dbReference type="InterPro" id="IPR041492">
    <property type="entry name" value="HAD_2"/>
</dbReference>
<dbReference type="InterPro" id="IPR023198">
    <property type="entry name" value="PGP-like_dom2"/>
</dbReference>
<dbReference type="AlphaFoldDB" id="A0A9D1TQI1"/>
<reference evidence="1" key="1">
    <citation type="journal article" date="2021" name="PeerJ">
        <title>Extensive microbial diversity within the chicken gut microbiome revealed by metagenomics and culture.</title>
        <authorList>
            <person name="Gilroy R."/>
            <person name="Ravi A."/>
            <person name="Getino M."/>
            <person name="Pursley I."/>
            <person name="Horton D.L."/>
            <person name="Alikhan N.F."/>
            <person name="Baker D."/>
            <person name="Gharbi K."/>
            <person name="Hall N."/>
            <person name="Watson M."/>
            <person name="Adriaenssens E.M."/>
            <person name="Foster-Nyarko E."/>
            <person name="Jarju S."/>
            <person name="Secka A."/>
            <person name="Antonio M."/>
            <person name="Oren A."/>
            <person name="Chaudhuri R.R."/>
            <person name="La Ragione R."/>
            <person name="Hildebrand F."/>
            <person name="Pallen M.J."/>
        </authorList>
    </citation>
    <scope>NUCLEOTIDE SEQUENCE</scope>
    <source>
        <strain evidence="1">12435</strain>
    </source>
</reference>
<proteinExistence type="predicted"/>
<evidence type="ECO:0000313" key="2">
    <source>
        <dbReference type="Proteomes" id="UP000823990"/>
    </source>
</evidence>
<dbReference type="InterPro" id="IPR050155">
    <property type="entry name" value="HAD-like_hydrolase_sf"/>
</dbReference>
<dbReference type="EMBL" id="DXHS01000007">
    <property type="protein sequence ID" value="HIW01775.1"/>
    <property type="molecule type" value="Genomic_DNA"/>
</dbReference>
<evidence type="ECO:0000313" key="1">
    <source>
        <dbReference type="EMBL" id="HIW01775.1"/>
    </source>
</evidence>
<dbReference type="Gene3D" id="3.40.50.1000">
    <property type="entry name" value="HAD superfamily/HAD-like"/>
    <property type="match status" value="1"/>
</dbReference>
<comment type="caution">
    <text evidence="1">The sequence shown here is derived from an EMBL/GenBank/DDBJ whole genome shotgun (WGS) entry which is preliminary data.</text>
</comment>
<dbReference type="Proteomes" id="UP000823990">
    <property type="component" value="Unassembled WGS sequence"/>
</dbReference>
<dbReference type="SUPFAM" id="SSF56784">
    <property type="entry name" value="HAD-like"/>
    <property type="match status" value="1"/>
</dbReference>
<organism evidence="1 2">
    <name type="scientific">Candidatus Protoclostridium stercorigallinarum</name>
    <dbReference type="NCBI Taxonomy" id="2838741"/>
    <lineage>
        <taxon>Bacteria</taxon>
        <taxon>Bacillati</taxon>
        <taxon>Bacillota</taxon>
        <taxon>Clostridia</taxon>
        <taxon>Candidatus Protoclostridium</taxon>
    </lineage>
</organism>
<dbReference type="PANTHER" id="PTHR43434:SF20">
    <property type="entry name" value="5'-NUCLEOTIDASE"/>
    <property type="match status" value="1"/>
</dbReference>
<dbReference type="InterPro" id="IPR023214">
    <property type="entry name" value="HAD_sf"/>
</dbReference>
<accession>A0A9D1TQI1</accession>
<gene>
    <name evidence="1" type="ORF">H9892_00320</name>
</gene>
<dbReference type="InterPro" id="IPR036412">
    <property type="entry name" value="HAD-like_sf"/>
</dbReference>
<dbReference type="SFLD" id="SFLDG01129">
    <property type="entry name" value="C1.5:_HAD__Beta-PGM__Phosphata"/>
    <property type="match status" value="1"/>
</dbReference>
<dbReference type="Pfam" id="PF13419">
    <property type="entry name" value="HAD_2"/>
    <property type="match status" value="1"/>
</dbReference>
<dbReference type="Gene3D" id="1.10.150.240">
    <property type="entry name" value="Putative phosphatase, domain 2"/>
    <property type="match status" value="1"/>
</dbReference>
<dbReference type="SFLD" id="SFLDS00003">
    <property type="entry name" value="Haloacid_Dehalogenase"/>
    <property type="match status" value="1"/>
</dbReference>
<reference evidence="1" key="2">
    <citation type="submission" date="2021-04" db="EMBL/GenBank/DDBJ databases">
        <authorList>
            <person name="Gilroy R."/>
        </authorList>
    </citation>
    <scope>NUCLEOTIDE SEQUENCE</scope>
    <source>
        <strain evidence="1">12435</strain>
    </source>
</reference>
<dbReference type="GO" id="GO:0004713">
    <property type="term" value="F:protein tyrosine kinase activity"/>
    <property type="evidence" value="ECO:0007669"/>
    <property type="project" value="TreeGrafter"/>
</dbReference>
<name>A0A9D1TQI1_9FIRM</name>
<sequence length="215" mass="23768">MRYRNVIFDMDGVLIDNSAGIISCARETVKALGLRDLSDDEYKLFIGPALMWSLKAYAGATEEESERGYEIYRKLYFGRGINEYVVYDGVEDALKELIAAGVKCSVASGKPAESVRRILATSGLGKYFVRAEGCEKPKKDSDKVRQLRLAIADEPAVMVGDRIFDIEAAEAVGIDCIYAEYGFCVPGETDGRRPAFYAKTPRDIADIVLCRGKYA</sequence>
<dbReference type="GO" id="GO:0016787">
    <property type="term" value="F:hydrolase activity"/>
    <property type="evidence" value="ECO:0007669"/>
    <property type="project" value="UniProtKB-KW"/>
</dbReference>
<protein>
    <submittedName>
        <fullName evidence="1">HAD hydrolase-like protein</fullName>
    </submittedName>
</protein>
<keyword evidence="1" id="KW-0378">Hydrolase</keyword>